<evidence type="ECO:0000313" key="2">
    <source>
        <dbReference type="EMBL" id="RPE66743.1"/>
    </source>
</evidence>
<comment type="caution">
    <text evidence="2">The sequence shown here is derived from an EMBL/GenBank/DDBJ whole genome shotgun (WGS) entry which is preliminary data.</text>
</comment>
<feature type="transmembrane region" description="Helical" evidence="1">
    <location>
        <begin position="12"/>
        <end position="32"/>
    </location>
</feature>
<dbReference type="OrthoDB" id="5518745at2"/>
<keyword evidence="1" id="KW-0472">Membrane</keyword>
<keyword evidence="1" id="KW-0812">Transmembrane</keyword>
<dbReference type="RefSeq" id="WP_124222859.1">
    <property type="nucleotide sequence ID" value="NZ_RKQL01000004.1"/>
</dbReference>
<protein>
    <submittedName>
        <fullName evidence="2">Uncharacterized protein</fullName>
    </submittedName>
</protein>
<sequence length="136" mass="14667">MNVLNPELLFRILALCVLLAAVETLHGIARTVWLAPRLGKARALRWSIVTGALLATGVCAWQVPGLGLHGFAPHLALGVVLALLMAGFDLAMGMLVLRRSLARALEDFDPRTGNLLLLGLFWLALAPALVWWGLRG</sequence>
<feature type="transmembrane region" description="Helical" evidence="1">
    <location>
        <begin position="75"/>
        <end position="95"/>
    </location>
</feature>
<keyword evidence="3" id="KW-1185">Reference proteome</keyword>
<organism evidence="2 3">
    <name type="scientific">Tibeticola sediminis</name>
    <dbReference type="NCBI Taxonomy" id="1917811"/>
    <lineage>
        <taxon>Bacteria</taxon>
        <taxon>Pseudomonadati</taxon>
        <taxon>Pseudomonadota</taxon>
        <taxon>Betaproteobacteria</taxon>
        <taxon>Burkholderiales</taxon>
        <taxon>Comamonadaceae</taxon>
        <taxon>Tibeticola</taxon>
    </lineage>
</organism>
<reference evidence="2 3" key="1">
    <citation type="submission" date="2018-11" db="EMBL/GenBank/DDBJ databases">
        <title>Genomic Encyclopedia of Type Strains, Phase IV (KMG-IV): sequencing the most valuable type-strain genomes for metagenomic binning, comparative biology and taxonomic classification.</title>
        <authorList>
            <person name="Goeker M."/>
        </authorList>
    </citation>
    <scope>NUCLEOTIDE SEQUENCE [LARGE SCALE GENOMIC DNA]</scope>
    <source>
        <strain evidence="2 3">DSM 101684</strain>
    </source>
</reference>
<evidence type="ECO:0000313" key="3">
    <source>
        <dbReference type="Proteomes" id="UP000272193"/>
    </source>
</evidence>
<name>A0A3N4U7M7_9BURK</name>
<dbReference type="EMBL" id="RKQL01000004">
    <property type="protein sequence ID" value="RPE66743.1"/>
    <property type="molecule type" value="Genomic_DNA"/>
</dbReference>
<evidence type="ECO:0000256" key="1">
    <source>
        <dbReference type="SAM" id="Phobius"/>
    </source>
</evidence>
<feature type="transmembrane region" description="Helical" evidence="1">
    <location>
        <begin position="115"/>
        <end position="134"/>
    </location>
</feature>
<feature type="transmembrane region" description="Helical" evidence="1">
    <location>
        <begin position="44"/>
        <end position="63"/>
    </location>
</feature>
<accession>A0A3N4U7M7</accession>
<gene>
    <name evidence="2" type="ORF">EDC62_1815</name>
</gene>
<proteinExistence type="predicted"/>
<dbReference type="AlphaFoldDB" id="A0A3N4U7M7"/>
<keyword evidence="1" id="KW-1133">Transmembrane helix</keyword>
<dbReference type="Proteomes" id="UP000272193">
    <property type="component" value="Unassembled WGS sequence"/>
</dbReference>